<dbReference type="InterPro" id="IPR001867">
    <property type="entry name" value="OmpR/PhoB-type_DNA-bd"/>
</dbReference>
<dbReference type="SMART" id="SM00448">
    <property type="entry name" value="REC"/>
    <property type="match status" value="1"/>
</dbReference>
<dbReference type="GO" id="GO:0005829">
    <property type="term" value="C:cytosol"/>
    <property type="evidence" value="ECO:0007669"/>
    <property type="project" value="TreeGrafter"/>
</dbReference>
<dbReference type="GO" id="GO:0000976">
    <property type="term" value="F:transcription cis-regulatory region binding"/>
    <property type="evidence" value="ECO:0007669"/>
    <property type="project" value="TreeGrafter"/>
</dbReference>
<dbReference type="AlphaFoldDB" id="A0A2N5EC32"/>
<gene>
    <name evidence="10" type="ORF">CYR55_07305</name>
</gene>
<evidence type="ECO:0000313" key="11">
    <source>
        <dbReference type="Proteomes" id="UP000234240"/>
    </source>
</evidence>
<evidence type="ECO:0000256" key="1">
    <source>
        <dbReference type="ARBA" id="ARBA00022553"/>
    </source>
</evidence>
<evidence type="ECO:0000256" key="3">
    <source>
        <dbReference type="ARBA" id="ARBA00023015"/>
    </source>
</evidence>
<dbReference type="InterPro" id="IPR036388">
    <property type="entry name" value="WH-like_DNA-bd_sf"/>
</dbReference>
<dbReference type="RefSeq" id="WP_101815485.1">
    <property type="nucleotide sequence ID" value="NZ_PJZF01000004.1"/>
</dbReference>
<dbReference type="GO" id="GO:0000156">
    <property type="term" value="F:phosphorelay response regulator activity"/>
    <property type="evidence" value="ECO:0007669"/>
    <property type="project" value="TreeGrafter"/>
</dbReference>
<evidence type="ECO:0000256" key="2">
    <source>
        <dbReference type="ARBA" id="ARBA00023012"/>
    </source>
</evidence>
<dbReference type="PANTHER" id="PTHR48111:SF1">
    <property type="entry name" value="TWO-COMPONENT RESPONSE REGULATOR ORR33"/>
    <property type="match status" value="1"/>
</dbReference>
<evidence type="ECO:0000256" key="6">
    <source>
        <dbReference type="PROSITE-ProRule" id="PRU00169"/>
    </source>
</evidence>
<evidence type="ECO:0000256" key="5">
    <source>
        <dbReference type="ARBA" id="ARBA00023163"/>
    </source>
</evidence>
<keyword evidence="3" id="KW-0805">Transcription regulation</keyword>
<dbReference type="InterPro" id="IPR039420">
    <property type="entry name" value="WalR-like"/>
</dbReference>
<keyword evidence="5" id="KW-0804">Transcription</keyword>
<evidence type="ECO:0000259" key="8">
    <source>
        <dbReference type="PROSITE" id="PS50110"/>
    </source>
</evidence>
<dbReference type="Gene3D" id="6.10.250.690">
    <property type="match status" value="1"/>
</dbReference>
<feature type="DNA-binding region" description="OmpR/PhoB-type" evidence="7">
    <location>
        <begin position="134"/>
        <end position="232"/>
    </location>
</feature>
<proteinExistence type="predicted"/>
<dbReference type="GO" id="GO:0006355">
    <property type="term" value="P:regulation of DNA-templated transcription"/>
    <property type="evidence" value="ECO:0007669"/>
    <property type="project" value="InterPro"/>
</dbReference>
<dbReference type="GO" id="GO:0032993">
    <property type="term" value="C:protein-DNA complex"/>
    <property type="evidence" value="ECO:0007669"/>
    <property type="project" value="TreeGrafter"/>
</dbReference>
<dbReference type="PROSITE" id="PS50110">
    <property type="entry name" value="RESPONSE_REGULATORY"/>
    <property type="match status" value="1"/>
</dbReference>
<dbReference type="CDD" id="cd00383">
    <property type="entry name" value="trans_reg_C"/>
    <property type="match status" value="1"/>
</dbReference>
<name>A0A2N5EC32_9GAMM</name>
<dbReference type="Pfam" id="PF00072">
    <property type="entry name" value="Response_reg"/>
    <property type="match status" value="1"/>
</dbReference>
<dbReference type="PROSITE" id="PS51755">
    <property type="entry name" value="OMPR_PHOB"/>
    <property type="match status" value="1"/>
</dbReference>
<comment type="caution">
    <text evidence="10">The sequence shown here is derived from an EMBL/GenBank/DDBJ whole genome shotgun (WGS) entry which is preliminary data.</text>
</comment>
<evidence type="ECO:0000313" key="10">
    <source>
        <dbReference type="EMBL" id="PLR39670.1"/>
    </source>
</evidence>
<evidence type="ECO:0000256" key="7">
    <source>
        <dbReference type="PROSITE-ProRule" id="PRU01091"/>
    </source>
</evidence>
<accession>A0A2N5EC32</accession>
<dbReference type="Proteomes" id="UP000234240">
    <property type="component" value="Unassembled WGS sequence"/>
</dbReference>
<dbReference type="Pfam" id="PF00486">
    <property type="entry name" value="Trans_reg_C"/>
    <property type="match status" value="1"/>
</dbReference>
<feature type="domain" description="Response regulatory" evidence="8">
    <location>
        <begin position="10"/>
        <end position="124"/>
    </location>
</feature>
<organism evidence="10 11">
    <name type="scientific">Chimaeribacter californicus</name>
    <dbReference type="NCBI Taxonomy" id="2060067"/>
    <lineage>
        <taxon>Bacteria</taxon>
        <taxon>Pseudomonadati</taxon>
        <taxon>Pseudomonadota</taxon>
        <taxon>Gammaproteobacteria</taxon>
        <taxon>Enterobacterales</taxon>
        <taxon>Yersiniaceae</taxon>
        <taxon>Chimaeribacter</taxon>
    </lineage>
</organism>
<evidence type="ECO:0000259" key="9">
    <source>
        <dbReference type="PROSITE" id="PS51755"/>
    </source>
</evidence>
<sequence length="233" mass="25619">MKKSVSSLCDVLCIEDDPTLSQAIQGELSRAGLSVTCVNTGKDAFDALKTKKFDVITLDRVLPDCDGLAFLAKIRGENITTPVIMISGMGSVADRVAGLKAGSDDYITKPFASEEMIARVEVVLRRQDPGVSSETSIEIGDLHLNLVDRHVYCRGQNISLKGTEFKLLELLMRNCGRLITRAFIFEVVWGYDFDPGTKLIDVHLSSLRRKLEQLGSQIQINNIRGAGFVLEAQ</sequence>
<keyword evidence="11" id="KW-1185">Reference proteome</keyword>
<protein>
    <submittedName>
        <fullName evidence="10">DNA-binding response regulator</fullName>
    </submittedName>
</protein>
<feature type="domain" description="OmpR/PhoB-type" evidence="9">
    <location>
        <begin position="134"/>
        <end position="232"/>
    </location>
</feature>
<dbReference type="EMBL" id="PJZF01000004">
    <property type="protein sequence ID" value="PLR39670.1"/>
    <property type="molecule type" value="Genomic_DNA"/>
</dbReference>
<dbReference type="SUPFAM" id="SSF52172">
    <property type="entry name" value="CheY-like"/>
    <property type="match status" value="1"/>
</dbReference>
<evidence type="ECO:0000256" key="4">
    <source>
        <dbReference type="ARBA" id="ARBA00023125"/>
    </source>
</evidence>
<dbReference type="InterPro" id="IPR001789">
    <property type="entry name" value="Sig_transdc_resp-reg_receiver"/>
</dbReference>
<dbReference type="SMART" id="SM00862">
    <property type="entry name" value="Trans_reg_C"/>
    <property type="match status" value="1"/>
</dbReference>
<keyword evidence="4 7" id="KW-0238">DNA-binding</keyword>
<dbReference type="Gene3D" id="1.10.10.10">
    <property type="entry name" value="Winged helix-like DNA-binding domain superfamily/Winged helix DNA-binding domain"/>
    <property type="match status" value="1"/>
</dbReference>
<keyword evidence="2" id="KW-0902">Two-component regulatory system</keyword>
<dbReference type="InterPro" id="IPR011006">
    <property type="entry name" value="CheY-like_superfamily"/>
</dbReference>
<keyword evidence="1 6" id="KW-0597">Phosphoprotein</keyword>
<feature type="modified residue" description="4-aspartylphosphate" evidence="6">
    <location>
        <position position="59"/>
    </location>
</feature>
<dbReference type="PANTHER" id="PTHR48111">
    <property type="entry name" value="REGULATOR OF RPOS"/>
    <property type="match status" value="1"/>
</dbReference>
<dbReference type="OrthoDB" id="9802426at2"/>
<dbReference type="Gene3D" id="3.40.50.2300">
    <property type="match status" value="1"/>
</dbReference>
<reference evidence="10 11" key="1">
    <citation type="submission" date="2017-12" db="EMBL/GenBank/DDBJ databases">
        <title>Characterization of six clinical isolates of Enterochimera gen. nov., a novel genus of the Yersiniaciae family and the three species Enterochimera arupensis sp. nov., Enterochimera coloradensis sp. nov, and Enterochimera californica sp. nov.</title>
        <authorList>
            <person name="Rossi A."/>
            <person name="Fisher M."/>
        </authorList>
    </citation>
    <scope>NUCLEOTIDE SEQUENCE [LARGE SCALE GENOMIC DNA]</scope>
    <source>
        <strain evidence="11">2015-Iso6</strain>
    </source>
</reference>